<dbReference type="RefSeq" id="WP_109740804.1">
    <property type="nucleotide sequence ID" value="NZ_QGGO01000001.1"/>
</dbReference>
<dbReference type="AlphaFoldDB" id="A0A316EDV5"/>
<dbReference type="OrthoDB" id="319167at2"/>
<protein>
    <submittedName>
        <fullName evidence="4">Uncharacterized protein DUF4105</fullName>
    </submittedName>
</protein>
<evidence type="ECO:0000313" key="5">
    <source>
        <dbReference type="Proteomes" id="UP000245489"/>
    </source>
</evidence>
<evidence type="ECO:0000256" key="1">
    <source>
        <dbReference type="SAM" id="Phobius"/>
    </source>
</evidence>
<dbReference type="Pfam" id="PF25221">
    <property type="entry name" value="5TMH_Lnb"/>
    <property type="match status" value="1"/>
</dbReference>
<feature type="transmembrane region" description="Helical" evidence="1">
    <location>
        <begin position="354"/>
        <end position="371"/>
    </location>
</feature>
<feature type="transmembrane region" description="Helical" evidence="1">
    <location>
        <begin position="377"/>
        <end position="394"/>
    </location>
</feature>
<reference evidence="4 5" key="1">
    <citation type="submission" date="2018-05" db="EMBL/GenBank/DDBJ databases">
        <title>Genomic Encyclopedia of Archaeal and Bacterial Type Strains, Phase II (KMG-II): from individual species to whole genera.</title>
        <authorList>
            <person name="Goeker M."/>
        </authorList>
    </citation>
    <scope>NUCLEOTIDE SEQUENCE [LARGE SCALE GENOMIC DNA]</scope>
    <source>
        <strain evidence="4 5">DSM 22214</strain>
    </source>
</reference>
<evidence type="ECO:0000259" key="2">
    <source>
        <dbReference type="Pfam" id="PF13387"/>
    </source>
</evidence>
<gene>
    <name evidence="4" type="ORF">LV89_00003</name>
</gene>
<feature type="domain" description="Lnb-like transmembrane" evidence="3">
    <location>
        <begin position="261"/>
        <end position="394"/>
    </location>
</feature>
<evidence type="ECO:0000259" key="3">
    <source>
        <dbReference type="Pfam" id="PF25221"/>
    </source>
</evidence>
<feature type="transmembrane region" description="Helical" evidence="1">
    <location>
        <begin position="326"/>
        <end position="342"/>
    </location>
</feature>
<dbReference type="Proteomes" id="UP000245489">
    <property type="component" value="Unassembled WGS sequence"/>
</dbReference>
<feature type="domain" description="Lnb N-terminal periplasmic" evidence="2">
    <location>
        <begin position="31"/>
        <end position="175"/>
    </location>
</feature>
<feature type="transmembrane region" description="Helical" evidence="1">
    <location>
        <begin position="297"/>
        <end position="314"/>
    </location>
</feature>
<feature type="transmembrane region" description="Helical" evidence="1">
    <location>
        <begin position="268"/>
        <end position="285"/>
    </location>
</feature>
<keyword evidence="1" id="KW-0472">Membrane</keyword>
<name>A0A316EDV5_9BACT</name>
<keyword evidence="1" id="KW-0812">Transmembrane</keyword>
<dbReference type="EMBL" id="QGGO01000001">
    <property type="protein sequence ID" value="PWK29166.1"/>
    <property type="molecule type" value="Genomic_DNA"/>
</dbReference>
<sequence length="426" mass="50313">MKYLNFIPKILSLSILMLVLNLQSVAQKLSESTKISLITIAPGDELNDAFGHTLLWIYDPSNGIDKAYNFGGYNYETEGFYVKFVRGQLPYQMSYAPLYVYQEYYQKHNRNMTEQVMSLGVKQKQLIYDDLERTYNNPSTRNYMYKFFSDNCSTRIRDALMLACTDSVHLHNIPAMNDSSYRQWMNKCLLRKHHYWAAVGMNAALGAPADKRILQFDACYLPENLMKSMAAARRMSKHHVYYFVRNTQNLFPTTPVDDEPSFFLTPRFWFSLILLLTIYVTFNDWKKRRKGYFYDKIVFGIIGVFGWLLIFLWFGTDHGVTNYNKNLLWAFPLHIPIILMLSEKKDARDYWYGYYFIVMGLMIVMGLFYVIQYSLDTVPLVLVLLIRAFYHAAFEREHRMTKAKFRKIIKGRKLEVIHYEHENGIE</sequence>
<dbReference type="Pfam" id="PF13387">
    <property type="entry name" value="Lnb_N"/>
    <property type="match status" value="1"/>
</dbReference>
<organism evidence="4 5">
    <name type="scientific">Arcicella aurantiaca</name>
    <dbReference type="NCBI Taxonomy" id="591202"/>
    <lineage>
        <taxon>Bacteria</taxon>
        <taxon>Pseudomonadati</taxon>
        <taxon>Bacteroidota</taxon>
        <taxon>Cytophagia</taxon>
        <taxon>Cytophagales</taxon>
        <taxon>Flectobacillaceae</taxon>
        <taxon>Arcicella</taxon>
    </lineage>
</organism>
<evidence type="ECO:0000313" key="4">
    <source>
        <dbReference type="EMBL" id="PWK29166.1"/>
    </source>
</evidence>
<comment type="caution">
    <text evidence="4">The sequence shown here is derived from an EMBL/GenBank/DDBJ whole genome shotgun (WGS) entry which is preliminary data.</text>
</comment>
<proteinExistence type="predicted"/>
<dbReference type="InterPro" id="IPR025178">
    <property type="entry name" value="Lnb_N"/>
</dbReference>
<dbReference type="InterPro" id="IPR057436">
    <property type="entry name" value="5TMH_Lnb"/>
</dbReference>
<keyword evidence="5" id="KW-1185">Reference proteome</keyword>
<accession>A0A316EDV5</accession>
<keyword evidence="1" id="KW-1133">Transmembrane helix</keyword>